<dbReference type="GO" id="GO:0031297">
    <property type="term" value="P:replication fork processing"/>
    <property type="evidence" value="ECO:0007669"/>
    <property type="project" value="TreeGrafter"/>
</dbReference>
<evidence type="ECO:0000313" key="8">
    <source>
        <dbReference type="EMBL" id="CAF0946824.1"/>
    </source>
</evidence>
<feature type="compositionally biased region" description="Polar residues" evidence="7">
    <location>
        <begin position="873"/>
        <end position="892"/>
    </location>
</feature>
<dbReference type="OrthoDB" id="5806726at2759"/>
<dbReference type="Gene3D" id="1.25.40.20">
    <property type="entry name" value="Ankyrin repeat-containing domain"/>
    <property type="match status" value="1"/>
</dbReference>
<accession>A0A814D0F8</accession>
<evidence type="ECO:0000313" key="10">
    <source>
        <dbReference type="Proteomes" id="UP000663829"/>
    </source>
</evidence>
<organism evidence="8 10">
    <name type="scientific">Didymodactylos carnosus</name>
    <dbReference type="NCBI Taxonomy" id="1234261"/>
    <lineage>
        <taxon>Eukaryota</taxon>
        <taxon>Metazoa</taxon>
        <taxon>Spiralia</taxon>
        <taxon>Gnathifera</taxon>
        <taxon>Rotifera</taxon>
        <taxon>Eurotatoria</taxon>
        <taxon>Bdelloidea</taxon>
        <taxon>Philodinida</taxon>
        <taxon>Philodinidae</taxon>
        <taxon>Didymodactylos</taxon>
    </lineage>
</organism>
<reference evidence="8" key="1">
    <citation type="submission" date="2021-02" db="EMBL/GenBank/DDBJ databases">
        <authorList>
            <person name="Nowell W R."/>
        </authorList>
    </citation>
    <scope>NUCLEOTIDE SEQUENCE</scope>
</reference>
<dbReference type="InterPro" id="IPR032675">
    <property type="entry name" value="LRR_dom_sf"/>
</dbReference>
<feature type="repeat" description="ANK" evidence="5">
    <location>
        <begin position="666"/>
        <end position="698"/>
    </location>
</feature>
<protein>
    <recommendedName>
        <fullName evidence="11">Tonsoku-like protein</fullName>
    </recommendedName>
</protein>
<sequence length="1268" mass="147045">MYPFIVYQTMDSIDDKKLKQLERRVNKAKNTLKIDPQNLTDAIDELGMEYFQQGKHDEALEQFEYELKTAQDNNLEDDILLSLRRIGDCYVEKNKFRLAESSFKEYLKCAQEQANDDETERAFTSLAVLYLRWYEYMQEDILCDDEKLLQETFNRSYDAAYNSLLTIEKLDKLHVEEKKKMGLKSKRRNNEFMSDKDYEKDLALRRVRTYINMANAINEKYSTDNSSSSLHKIRKLVNDALTLAKKFEMKRELGRLYFALASYYQTYSNFLQKKVEIVYALEQALDYYKRLEDYVLYGTTLIDAANLLILFDDYAAAKDYFLKVYKPSTISALVKENMQHQLACVQRLLNGIIDTYKSETDIKKKLRLAEKIGDIYSDLKKYELAKDYYSKQLKHAQEVDLNEKQMATIYSSLGLSCMKLHEWQNAMDYFRRELSYLVTIPQSETKICDALVEIIKCEYRLKISLTERLETIERAFEIAKSSKSKSLIRETMALLIRLQKRDPSLQYDKQINNFIKKLDPPINEDNCSDFEYISNGCSDQPESDNEDSQPVTTDDEDDETILNSLMNDLIDEDEEETIIVSKRVSLSTQKSKIFKPVNRKGEYPLHVACQNGNYEKVVQLVNDGHPVNCQDNCGWYPLHEACNFGHVDIVRYLLNSNASVNVINEDCLTPLHDACENGHIPVIELLLEHGAKPEKKRLGNYTALDDLNDYQEKYESIDPEQFEKTKNKMLELIKKKEPNYTIKKIVENTVSFDRRPTSEETQDDGDIYDKDSPPRIPHKQSFKSVMDNVRRGIKTNDDIGVIIPKTKHSIQAISRTPLISEKEYNIRDKDWAVPDSVPIIIHRSSSPSSSSSSCSPNRTTKRKKRCEERKRSLTFTTRQSESPSPTKPISNRRSSDHIHKRQKIDETDTLFNDFDNEVQYEQHLKEEIKPPRSPVFQLEQEHKSLAVYRTPSTISILSSSTEEKNSNVVYMPVVMPSNILPSPFTSNTKNSSSWIIRCLANKIDRKEEDRKIRIPILPSATIRDLSYQVLKRLYDQWHIQACNVTLYDQKGWDLYDDDIIQDAFSSNDTDIKAIYTEKNPANWYEQTCKANNVDNNLDDRVLEQLGQLSLDNLKSLSLSKNKLTSSAVKVLCDQKSLMNLSDLDLSNNDLTGDELFEAIVKLKSLERLNLSSNKFKIDDMIKFFVLSAESKLNVSYLNFQLSSENLGLTLIPSSLFSDKFRHFIQQCKNLKTLVLSTTYYCGEIVTVLHSVYPNVRMVTETDKIEINL</sequence>
<keyword evidence="4" id="KW-0539">Nucleus</keyword>
<dbReference type="Proteomes" id="UP000681722">
    <property type="component" value="Unassembled WGS sequence"/>
</dbReference>
<dbReference type="InterPro" id="IPR036770">
    <property type="entry name" value="Ankyrin_rpt-contain_sf"/>
</dbReference>
<dbReference type="PROSITE" id="PS50297">
    <property type="entry name" value="ANK_REP_REGION"/>
    <property type="match status" value="3"/>
</dbReference>
<dbReference type="Gene3D" id="1.25.40.10">
    <property type="entry name" value="Tetratricopeptide repeat domain"/>
    <property type="match status" value="2"/>
</dbReference>
<feature type="region of interest" description="Disordered" evidence="7">
    <location>
        <begin position="841"/>
        <end position="908"/>
    </location>
</feature>
<dbReference type="InterPro" id="IPR002110">
    <property type="entry name" value="Ankyrin_rpt"/>
</dbReference>
<evidence type="ECO:0000256" key="5">
    <source>
        <dbReference type="PROSITE-ProRule" id="PRU00023"/>
    </source>
</evidence>
<evidence type="ECO:0000256" key="2">
    <source>
        <dbReference type="ARBA" id="ARBA00022614"/>
    </source>
</evidence>
<keyword evidence="3" id="KW-0677">Repeat</keyword>
<dbReference type="SUPFAM" id="SSF52047">
    <property type="entry name" value="RNI-like"/>
    <property type="match status" value="1"/>
</dbReference>
<evidence type="ECO:0000256" key="4">
    <source>
        <dbReference type="ARBA" id="ARBA00023242"/>
    </source>
</evidence>
<comment type="subcellular location">
    <subcellularLocation>
        <location evidence="1">Nucleus</location>
    </subcellularLocation>
</comment>
<proteinExistence type="predicted"/>
<dbReference type="SMART" id="SM00028">
    <property type="entry name" value="TPR"/>
    <property type="match status" value="4"/>
</dbReference>
<evidence type="ECO:0000256" key="7">
    <source>
        <dbReference type="SAM" id="MobiDB-lite"/>
    </source>
</evidence>
<dbReference type="Gene3D" id="3.80.10.10">
    <property type="entry name" value="Ribonuclease Inhibitor"/>
    <property type="match status" value="1"/>
</dbReference>
<dbReference type="InterPro" id="IPR052311">
    <property type="entry name" value="MMS22L-TONSL_complex_comp"/>
</dbReference>
<evidence type="ECO:0000313" key="9">
    <source>
        <dbReference type="EMBL" id="CAF3722939.1"/>
    </source>
</evidence>
<dbReference type="PROSITE" id="PS50005">
    <property type="entry name" value="TPR"/>
    <property type="match status" value="1"/>
</dbReference>
<comment type="caution">
    <text evidence="8">The sequence shown here is derived from an EMBL/GenBank/DDBJ whole genome shotgun (WGS) entry which is preliminary data.</text>
</comment>
<dbReference type="GO" id="GO:0000724">
    <property type="term" value="P:double-strand break repair via homologous recombination"/>
    <property type="evidence" value="ECO:0007669"/>
    <property type="project" value="TreeGrafter"/>
</dbReference>
<keyword evidence="10" id="KW-1185">Reference proteome</keyword>
<dbReference type="EMBL" id="CAJNOQ010002239">
    <property type="protein sequence ID" value="CAF0946824.1"/>
    <property type="molecule type" value="Genomic_DNA"/>
</dbReference>
<evidence type="ECO:0000256" key="6">
    <source>
        <dbReference type="PROSITE-ProRule" id="PRU00339"/>
    </source>
</evidence>
<dbReference type="AlphaFoldDB" id="A0A814D0F8"/>
<gene>
    <name evidence="8" type="ORF">GPM918_LOCUS11019</name>
    <name evidence="9" type="ORF">SRO942_LOCUS11020</name>
</gene>
<feature type="compositionally biased region" description="Acidic residues" evidence="7">
    <location>
        <begin position="541"/>
        <end position="559"/>
    </location>
</feature>
<dbReference type="PROSITE" id="PS50088">
    <property type="entry name" value="ANK_REPEAT"/>
    <property type="match status" value="3"/>
</dbReference>
<dbReference type="InterPro" id="IPR019734">
    <property type="entry name" value="TPR_rpt"/>
</dbReference>
<feature type="region of interest" description="Disordered" evidence="7">
    <location>
        <begin position="753"/>
        <end position="779"/>
    </location>
</feature>
<feature type="region of interest" description="Disordered" evidence="7">
    <location>
        <begin position="533"/>
        <end position="559"/>
    </location>
</feature>
<dbReference type="GO" id="GO:0043596">
    <property type="term" value="C:nuclear replication fork"/>
    <property type="evidence" value="ECO:0007669"/>
    <property type="project" value="TreeGrafter"/>
</dbReference>
<evidence type="ECO:0000256" key="1">
    <source>
        <dbReference type="ARBA" id="ARBA00004123"/>
    </source>
</evidence>
<dbReference type="Proteomes" id="UP000663829">
    <property type="component" value="Unassembled WGS sequence"/>
</dbReference>
<dbReference type="EMBL" id="CAJOBC010002239">
    <property type="protein sequence ID" value="CAF3722939.1"/>
    <property type="molecule type" value="Genomic_DNA"/>
</dbReference>
<feature type="repeat" description="ANK" evidence="5">
    <location>
        <begin position="633"/>
        <end position="665"/>
    </location>
</feature>
<evidence type="ECO:0000256" key="3">
    <source>
        <dbReference type="ARBA" id="ARBA00022737"/>
    </source>
</evidence>
<name>A0A814D0F8_9BILA</name>
<dbReference type="InterPro" id="IPR011990">
    <property type="entry name" value="TPR-like_helical_dom_sf"/>
</dbReference>
<keyword evidence="2" id="KW-0433">Leucine-rich repeat</keyword>
<evidence type="ECO:0008006" key="11">
    <source>
        <dbReference type="Google" id="ProtNLM"/>
    </source>
</evidence>
<feature type="compositionally biased region" description="Low complexity" evidence="7">
    <location>
        <begin position="844"/>
        <end position="858"/>
    </location>
</feature>
<dbReference type="SUPFAM" id="SSF48452">
    <property type="entry name" value="TPR-like"/>
    <property type="match status" value="2"/>
</dbReference>
<feature type="repeat" description="TPR" evidence="6">
    <location>
        <begin position="40"/>
        <end position="73"/>
    </location>
</feature>
<dbReference type="SUPFAM" id="SSF48403">
    <property type="entry name" value="Ankyrin repeat"/>
    <property type="match status" value="1"/>
</dbReference>
<keyword evidence="5" id="KW-0040">ANK repeat</keyword>
<dbReference type="Pfam" id="PF12796">
    <property type="entry name" value="Ank_2"/>
    <property type="match status" value="1"/>
</dbReference>
<feature type="repeat" description="ANK" evidence="5">
    <location>
        <begin position="600"/>
        <end position="632"/>
    </location>
</feature>
<dbReference type="PANTHER" id="PTHR46358:SF1">
    <property type="entry name" value="TONSOKU-LIKE PROTEIN"/>
    <property type="match status" value="1"/>
</dbReference>
<keyword evidence="6" id="KW-0802">TPR repeat</keyword>
<dbReference type="PANTHER" id="PTHR46358">
    <property type="entry name" value="TONSOKU-LIKE PROTEIN"/>
    <property type="match status" value="1"/>
</dbReference>
<dbReference type="SMART" id="SM00248">
    <property type="entry name" value="ANK"/>
    <property type="match status" value="3"/>
</dbReference>